<dbReference type="InterPro" id="IPR002942">
    <property type="entry name" value="S4_RNA-bd"/>
</dbReference>
<dbReference type="GO" id="GO:0160136">
    <property type="term" value="F:16S rRNA pseudouridine(516) synthase activity"/>
    <property type="evidence" value="ECO:0007669"/>
    <property type="project" value="UniProtKB-EC"/>
</dbReference>
<dbReference type="EMBL" id="VIKR01000001">
    <property type="protein sequence ID" value="TQV76929.1"/>
    <property type="molecule type" value="Genomic_DNA"/>
</dbReference>
<sequence>MRLDKYLCQATSLTRSQAKKIIVSSRVKIGTKEATSVVVNPAFKVSETHQVLLDGEVISALGNRYIVLNKPAGYICSTIDELYPSALRLVSAAGKSNLHFAGRLDQDTTGLVLISDDGDWTHRVTSPKSLCAKTYRVWLAEALSAQAQDSLEQGVLLKNESKITRPAHIQVVTPQQVLLTIREGKYHQVKRMFAAVGNKVEKLHRESIGEITLENLQESQWRELNPTEIVSFK</sequence>
<evidence type="ECO:0000313" key="10">
    <source>
        <dbReference type="Proteomes" id="UP000317839"/>
    </source>
</evidence>
<reference evidence="9 10" key="1">
    <citation type="submission" date="2019-06" db="EMBL/GenBank/DDBJ databases">
        <title>Draft genome of Aliikangiella marina GYP-15.</title>
        <authorList>
            <person name="Wang G."/>
        </authorList>
    </citation>
    <scope>NUCLEOTIDE SEQUENCE [LARGE SCALE GENOMIC DNA]</scope>
    <source>
        <strain evidence="9 10">GYP-15</strain>
    </source>
</reference>
<feature type="domain" description="RNA-binding S4" evidence="8">
    <location>
        <begin position="1"/>
        <end position="63"/>
    </location>
</feature>
<dbReference type="CDD" id="cd02553">
    <property type="entry name" value="PseudoU_synth_RsuA"/>
    <property type="match status" value="1"/>
</dbReference>
<dbReference type="InterPro" id="IPR042092">
    <property type="entry name" value="PsdUridine_s_RsuA/RluB/E/F_cat"/>
</dbReference>
<dbReference type="Proteomes" id="UP000317839">
    <property type="component" value="Unassembled WGS sequence"/>
</dbReference>
<dbReference type="Pfam" id="PF01479">
    <property type="entry name" value="S4"/>
    <property type="match status" value="1"/>
</dbReference>
<name>A0A545TI69_9GAMM</name>
<dbReference type="InterPro" id="IPR020094">
    <property type="entry name" value="TruA/RsuA/RluB/E/F_N"/>
</dbReference>
<dbReference type="PROSITE" id="PS50889">
    <property type="entry name" value="S4"/>
    <property type="match status" value="1"/>
</dbReference>
<comment type="caution">
    <text evidence="9">The sequence shown here is derived from an EMBL/GenBank/DDBJ whole genome shotgun (WGS) entry which is preliminary data.</text>
</comment>
<evidence type="ECO:0000256" key="2">
    <source>
        <dbReference type="ARBA" id="ARBA00022884"/>
    </source>
</evidence>
<dbReference type="Gene3D" id="3.10.290.10">
    <property type="entry name" value="RNA-binding S4 domain"/>
    <property type="match status" value="1"/>
</dbReference>
<evidence type="ECO:0000256" key="3">
    <source>
        <dbReference type="ARBA" id="ARBA00023235"/>
    </source>
</evidence>
<proteinExistence type="inferred from homology"/>
<evidence type="ECO:0000256" key="1">
    <source>
        <dbReference type="ARBA" id="ARBA00008348"/>
    </source>
</evidence>
<evidence type="ECO:0000256" key="5">
    <source>
        <dbReference type="ARBA" id="ARBA00037590"/>
    </source>
</evidence>
<dbReference type="InterPro" id="IPR018496">
    <property type="entry name" value="PsdUridine_synth_RsuA/RluB_CS"/>
</dbReference>
<accession>A0A545TI69</accession>
<dbReference type="InterPro" id="IPR050343">
    <property type="entry name" value="RsuA_PseudoU_synthase"/>
</dbReference>
<comment type="catalytic activity">
    <reaction evidence="4">
        <text>uridine(516) in 16S rRNA = pseudouridine(516) in 16S rRNA</text>
        <dbReference type="Rhea" id="RHEA:38867"/>
        <dbReference type="Rhea" id="RHEA-COMP:10089"/>
        <dbReference type="Rhea" id="RHEA-COMP:10090"/>
        <dbReference type="ChEBI" id="CHEBI:65314"/>
        <dbReference type="ChEBI" id="CHEBI:65315"/>
        <dbReference type="EC" id="5.4.99.19"/>
    </reaction>
</comment>
<comment type="function">
    <text evidence="5">Responsible for synthesis of pseudouridine from uracil-516 in 16S ribosomal RNA.</text>
</comment>
<dbReference type="InterPro" id="IPR006145">
    <property type="entry name" value="PsdUridine_synth_RsuA/RluA"/>
</dbReference>
<dbReference type="InterPro" id="IPR036986">
    <property type="entry name" value="S4_RNA-bd_sf"/>
</dbReference>
<dbReference type="AlphaFoldDB" id="A0A545TI69"/>
<dbReference type="NCBIfam" id="TIGR00093">
    <property type="entry name" value="pseudouridine synthase"/>
    <property type="match status" value="1"/>
</dbReference>
<dbReference type="CDD" id="cd00165">
    <property type="entry name" value="S4"/>
    <property type="match status" value="1"/>
</dbReference>
<evidence type="ECO:0000256" key="7">
    <source>
        <dbReference type="RuleBase" id="RU003887"/>
    </source>
</evidence>
<dbReference type="PROSITE" id="PS01149">
    <property type="entry name" value="PSI_RSU"/>
    <property type="match status" value="1"/>
</dbReference>
<keyword evidence="2 6" id="KW-0694">RNA-binding</keyword>
<gene>
    <name evidence="9" type="ORF">FLL45_02965</name>
</gene>
<dbReference type="RefSeq" id="WP_142888289.1">
    <property type="nucleotide sequence ID" value="NZ_VIKR01000001.1"/>
</dbReference>
<dbReference type="PANTHER" id="PTHR47683:SF4">
    <property type="entry name" value="PSEUDOURIDINE SYNTHASE"/>
    <property type="match status" value="1"/>
</dbReference>
<dbReference type="OrthoDB" id="9807213at2"/>
<dbReference type="InterPro" id="IPR000748">
    <property type="entry name" value="PsdUridine_synth_RsuA/RluB/E/F"/>
</dbReference>
<keyword evidence="3 7" id="KW-0413">Isomerase</keyword>
<dbReference type="SUPFAM" id="SSF55174">
    <property type="entry name" value="Alpha-L RNA-binding motif"/>
    <property type="match status" value="1"/>
</dbReference>
<dbReference type="Gene3D" id="3.30.70.1560">
    <property type="entry name" value="Alpha-L RNA-binding motif"/>
    <property type="match status" value="1"/>
</dbReference>
<protein>
    <recommendedName>
        <fullName evidence="7">Pseudouridine synthase</fullName>
        <ecNumber evidence="7">5.4.99.-</ecNumber>
    </recommendedName>
</protein>
<organism evidence="9 10">
    <name type="scientific">Aliikangiella marina</name>
    <dbReference type="NCBI Taxonomy" id="1712262"/>
    <lineage>
        <taxon>Bacteria</taxon>
        <taxon>Pseudomonadati</taxon>
        <taxon>Pseudomonadota</taxon>
        <taxon>Gammaproteobacteria</taxon>
        <taxon>Oceanospirillales</taxon>
        <taxon>Pleioneaceae</taxon>
        <taxon>Aliikangiella</taxon>
    </lineage>
</organism>
<dbReference type="FunFam" id="3.30.70.1560:FF:000001">
    <property type="entry name" value="Pseudouridine synthase"/>
    <property type="match status" value="1"/>
</dbReference>
<dbReference type="EC" id="5.4.99.-" evidence="7"/>
<dbReference type="InterPro" id="IPR020103">
    <property type="entry name" value="PsdUridine_synth_cat_dom_sf"/>
</dbReference>
<evidence type="ECO:0000256" key="6">
    <source>
        <dbReference type="PROSITE-ProRule" id="PRU00182"/>
    </source>
</evidence>
<comment type="similarity">
    <text evidence="1 7">Belongs to the pseudouridine synthase RsuA family.</text>
</comment>
<dbReference type="GO" id="GO:0003723">
    <property type="term" value="F:RNA binding"/>
    <property type="evidence" value="ECO:0007669"/>
    <property type="project" value="UniProtKB-KW"/>
</dbReference>
<dbReference type="PANTHER" id="PTHR47683">
    <property type="entry name" value="PSEUDOURIDINE SYNTHASE FAMILY PROTEIN-RELATED"/>
    <property type="match status" value="1"/>
</dbReference>
<evidence type="ECO:0000313" key="9">
    <source>
        <dbReference type="EMBL" id="TQV76929.1"/>
    </source>
</evidence>
<dbReference type="GO" id="GO:0000455">
    <property type="term" value="P:enzyme-directed rRNA pseudouridine synthesis"/>
    <property type="evidence" value="ECO:0007669"/>
    <property type="project" value="UniProtKB-ARBA"/>
</dbReference>
<keyword evidence="10" id="KW-1185">Reference proteome</keyword>
<dbReference type="GO" id="GO:0005829">
    <property type="term" value="C:cytosol"/>
    <property type="evidence" value="ECO:0007669"/>
    <property type="project" value="UniProtKB-ARBA"/>
</dbReference>
<dbReference type="SUPFAM" id="SSF55120">
    <property type="entry name" value="Pseudouridine synthase"/>
    <property type="match status" value="1"/>
</dbReference>
<dbReference type="SMART" id="SM00363">
    <property type="entry name" value="S4"/>
    <property type="match status" value="1"/>
</dbReference>
<evidence type="ECO:0000256" key="4">
    <source>
        <dbReference type="ARBA" id="ARBA00036749"/>
    </source>
</evidence>
<evidence type="ECO:0000259" key="8">
    <source>
        <dbReference type="SMART" id="SM00363"/>
    </source>
</evidence>
<dbReference type="Pfam" id="PF00849">
    <property type="entry name" value="PseudoU_synth_2"/>
    <property type="match status" value="1"/>
</dbReference>
<dbReference type="Gene3D" id="3.30.70.580">
    <property type="entry name" value="Pseudouridine synthase I, catalytic domain, N-terminal subdomain"/>
    <property type="match status" value="1"/>
</dbReference>